<organism evidence="1 2">
    <name type="scientific">[Roseibacterium] beibuensis</name>
    <dbReference type="NCBI Taxonomy" id="1193142"/>
    <lineage>
        <taxon>Bacteria</taxon>
        <taxon>Pseudomonadati</taxon>
        <taxon>Pseudomonadota</taxon>
        <taxon>Alphaproteobacteria</taxon>
        <taxon>Rhodobacterales</taxon>
        <taxon>Roseobacteraceae</taxon>
        <taxon>Roseicyclus</taxon>
    </lineage>
</organism>
<sequence length="1002" mass="113318">MSNSKRSENFIASHSLALLRKFTKPRRNEIRGAISHIRQKGITTRSEDIIRCNTCVADMAVAASLLEGPYGLKGRTVTGLSQKDVWLGYETQDRDFELELAYLCGFLNSWPEETAKAIGTIEIISGIWNADHLDAAGALLACANEWGASNYLAFKIAYLKHVSTGDDKTLSVLNKIDSIVEHRESPQLQFSAMEHMKESLSIFSIARRHTNTLRQMYAGNFRRSLSLSNLVSTPFSNADGAAFIHRAVESSLFDGVHVLWILWGLQDRFPSLERIAKRILNDDILRQLELARTRLGASTIPDLKNKLRSIDEQDRSLEYYKKSSAFLEFPALARFRNDIDRVIGYRFVIALLPNGTDWPTNPYCNLNNLMQPNSTFDLALHNHETIQIDTFYRTYLFLRYIQDKGQLALLNEYEVKYLFNNTVGLDSLLTEAELQTMHMNASEETRALVSVLALALFRGRSSDPDVDFEYRLKLEDYIIDEFDGKIPDFIEDLTLENPQIASYLSSSLDESTLQKMYRLINSAQQAGEVRKQILTSVGLALNRIDYIIEAEAIETRAKVSGLRKYFDGSRMFVDSVAMSDWLAANPSAYTQHYKELLPQLVTRLTAIADYKDTRTGETHRIPVVEVSNTIDHIVKQIVQEAFREFCTNAEFGIESYLGRRIRHNTLHGVMLDPVDAVIAKPLFHPLLTQTRFGEAISDWKSSYRIYIDRMRKEFLQFKRDGKPSALFDPELDFRESATKRSIENLTQILKISGPEMLPDLVIAFCWEQISPQLDNASREIRIKMSGDVKQSLEALAGKFTAPEQQRVLLELNEAIDTVFSRVASWFRRPDTGFVAASLHDICRIIDMEIGRAESPSIVTGNRLETKYYGISVHRIYDCLAVVLQNAVRHGTFHEDIKIAAISNPIEGTNLHHLKISVISKIDTEEVESSIERIQAALDAAETGRDMVTEGYSGLKKLKYLTKLNLGESSVDFASVGDEVEISFSLKVEISSEEASCGESSSD</sequence>
<evidence type="ECO:0000313" key="2">
    <source>
        <dbReference type="Proteomes" id="UP001499910"/>
    </source>
</evidence>
<reference evidence="2" key="1">
    <citation type="journal article" date="2019" name="Int. J. Syst. Evol. Microbiol.">
        <title>The Global Catalogue of Microorganisms (GCM) 10K type strain sequencing project: providing services to taxonomists for standard genome sequencing and annotation.</title>
        <authorList>
            <consortium name="The Broad Institute Genomics Platform"/>
            <consortium name="The Broad Institute Genome Sequencing Center for Infectious Disease"/>
            <person name="Wu L."/>
            <person name="Ma J."/>
        </authorList>
    </citation>
    <scope>NUCLEOTIDE SEQUENCE [LARGE SCALE GENOMIC DNA]</scope>
    <source>
        <strain evidence="2">JCM 18015</strain>
    </source>
</reference>
<name>A0ABP9KUA3_9RHOB</name>
<protein>
    <recommendedName>
        <fullName evidence="3">ATP-binding protein</fullName>
    </recommendedName>
</protein>
<gene>
    <name evidence="1" type="ORF">GCM10023209_00700</name>
</gene>
<comment type="caution">
    <text evidence="1">The sequence shown here is derived from an EMBL/GenBank/DDBJ whole genome shotgun (WGS) entry which is preliminary data.</text>
</comment>
<evidence type="ECO:0000313" key="1">
    <source>
        <dbReference type="EMBL" id="GAA5064311.1"/>
    </source>
</evidence>
<proteinExistence type="predicted"/>
<evidence type="ECO:0008006" key="3">
    <source>
        <dbReference type="Google" id="ProtNLM"/>
    </source>
</evidence>
<dbReference type="RefSeq" id="WP_259547320.1">
    <property type="nucleotide sequence ID" value="NZ_BAABHW010000001.1"/>
</dbReference>
<keyword evidence="2" id="KW-1185">Reference proteome</keyword>
<accession>A0ABP9KUA3</accession>
<dbReference type="Proteomes" id="UP001499910">
    <property type="component" value="Unassembled WGS sequence"/>
</dbReference>
<dbReference type="EMBL" id="BAABHW010000001">
    <property type="protein sequence ID" value="GAA5064311.1"/>
    <property type="molecule type" value="Genomic_DNA"/>
</dbReference>